<dbReference type="PROSITE" id="PS51677">
    <property type="entry name" value="NODB"/>
    <property type="match status" value="1"/>
</dbReference>
<proteinExistence type="predicted"/>
<dbReference type="InterPro" id="IPR050248">
    <property type="entry name" value="Polysacc_deacetylase_ArnD"/>
</dbReference>
<dbReference type="GO" id="GO:0016810">
    <property type="term" value="F:hydrolase activity, acting on carbon-nitrogen (but not peptide) bonds"/>
    <property type="evidence" value="ECO:0007669"/>
    <property type="project" value="InterPro"/>
</dbReference>
<sequence length="432" mass="46335">MILPRRPARLLAAILLAVVAVTLAPPTVSGAVTPVYFPQTGHNLGAHFTLAWRERGGVDLLGYPLSEEFDEGGRVTQYFERAVLQYLPEYARTPYAVQGLQLGRELTVGREGEPPFARLPDAPGDRAYFPETGHTLGGVFGRAWREGGGLLVFGYPLSEEFTETNPADGKSYLTQYFERARFEHHPEAAGTVSEVTLGLLGGQRAASLGLLPTAPFAPIAAPSTVARTIARFATTEAVMVLSFDAGADRGYTAQILDTLAAQDVKASFGLTGIWARANPDLVYRIGAEGHHVVNHTLDHRSFTGLSDGRGGLSPEERVAEVEQADAIIAPLLGRSSRPWFRPPYGEYDDAALAQLAAAGYSYNLMWTIDTQGWNGASVQAILDRTFSAAAPGAIVLLHVGSDSRDGPALAAMIDGLRARGYRFATAAELAER</sequence>
<protein>
    <recommendedName>
        <fullName evidence="1">NodB homology domain-containing protein</fullName>
    </recommendedName>
</protein>
<dbReference type="Gene3D" id="3.20.20.370">
    <property type="entry name" value="Glycoside hydrolase/deacetylase"/>
    <property type="match status" value="1"/>
</dbReference>
<dbReference type="InterPro" id="IPR011330">
    <property type="entry name" value="Glyco_hydro/deAcase_b/a-brl"/>
</dbReference>
<feature type="domain" description="NodB homology" evidence="1">
    <location>
        <begin position="237"/>
        <end position="424"/>
    </location>
</feature>
<name>A0A6J4VNV7_9BACT</name>
<evidence type="ECO:0000313" key="2">
    <source>
        <dbReference type="EMBL" id="CAA9581452.1"/>
    </source>
</evidence>
<gene>
    <name evidence="2" type="ORF">AVDCRST_MAG18-3192</name>
</gene>
<dbReference type="Pfam" id="PF01522">
    <property type="entry name" value="Polysacc_deac_1"/>
    <property type="match status" value="1"/>
</dbReference>
<dbReference type="AlphaFoldDB" id="A0A6J4VNV7"/>
<dbReference type="InterPro" id="IPR002509">
    <property type="entry name" value="NODB_dom"/>
</dbReference>
<accession>A0A6J4VNV7</accession>
<organism evidence="2">
    <name type="scientific">uncultured Thermomicrobiales bacterium</name>
    <dbReference type="NCBI Taxonomy" id="1645740"/>
    <lineage>
        <taxon>Bacteria</taxon>
        <taxon>Pseudomonadati</taxon>
        <taxon>Thermomicrobiota</taxon>
        <taxon>Thermomicrobia</taxon>
        <taxon>Thermomicrobiales</taxon>
        <taxon>environmental samples</taxon>
    </lineage>
</organism>
<dbReference type="EMBL" id="CADCWN010000242">
    <property type="protein sequence ID" value="CAA9581452.1"/>
    <property type="molecule type" value="Genomic_DNA"/>
</dbReference>
<dbReference type="CDD" id="cd10917">
    <property type="entry name" value="CE4_NodB_like_6s_7s"/>
    <property type="match status" value="1"/>
</dbReference>
<dbReference type="PANTHER" id="PTHR10587">
    <property type="entry name" value="GLYCOSYL TRANSFERASE-RELATED"/>
    <property type="match status" value="1"/>
</dbReference>
<dbReference type="GO" id="GO:0005975">
    <property type="term" value="P:carbohydrate metabolic process"/>
    <property type="evidence" value="ECO:0007669"/>
    <property type="project" value="InterPro"/>
</dbReference>
<evidence type="ECO:0000259" key="1">
    <source>
        <dbReference type="PROSITE" id="PS51677"/>
    </source>
</evidence>
<reference evidence="2" key="1">
    <citation type="submission" date="2020-02" db="EMBL/GenBank/DDBJ databases">
        <authorList>
            <person name="Meier V. D."/>
        </authorList>
    </citation>
    <scope>NUCLEOTIDE SEQUENCE</scope>
    <source>
        <strain evidence="2">AVDCRST_MAG18</strain>
    </source>
</reference>
<dbReference type="SUPFAM" id="SSF88713">
    <property type="entry name" value="Glycoside hydrolase/deacetylase"/>
    <property type="match status" value="1"/>
</dbReference>